<gene>
    <name evidence="17" type="ORF">MKK02DRAFT_36467</name>
</gene>
<feature type="short sequence motif" description="Q motif" evidence="12">
    <location>
        <begin position="183"/>
        <end position="211"/>
    </location>
</feature>
<dbReference type="FunFam" id="3.40.50.300:FF:000657">
    <property type="entry name" value="Probable ATP-dependent RNA helicase DDX41"/>
    <property type="match status" value="1"/>
</dbReference>
<evidence type="ECO:0000256" key="6">
    <source>
        <dbReference type="ARBA" id="ARBA00022806"/>
    </source>
</evidence>
<evidence type="ECO:0000256" key="9">
    <source>
        <dbReference type="ARBA" id="ARBA00022884"/>
    </source>
</evidence>
<dbReference type="InterPro" id="IPR027417">
    <property type="entry name" value="P-loop_NTPase"/>
</dbReference>
<dbReference type="RefSeq" id="XP_052947336.1">
    <property type="nucleotide sequence ID" value="XM_053089428.1"/>
</dbReference>
<dbReference type="InterPro" id="IPR011545">
    <property type="entry name" value="DEAD/DEAH_box_helicase_dom"/>
</dbReference>
<dbReference type="GeneID" id="77728633"/>
<evidence type="ECO:0000256" key="11">
    <source>
        <dbReference type="ARBA" id="ARBA00047984"/>
    </source>
</evidence>
<keyword evidence="5 17" id="KW-0378">Hydrolase</keyword>
<keyword evidence="7" id="KW-0862">Zinc</keyword>
<evidence type="ECO:0000256" key="7">
    <source>
        <dbReference type="ARBA" id="ARBA00022833"/>
    </source>
</evidence>
<evidence type="ECO:0000256" key="4">
    <source>
        <dbReference type="ARBA" id="ARBA00022771"/>
    </source>
</evidence>
<dbReference type="PROSITE" id="PS51195">
    <property type="entry name" value="Q_MOTIF"/>
    <property type="match status" value="1"/>
</dbReference>
<dbReference type="InterPro" id="IPR014001">
    <property type="entry name" value="Helicase_ATP-bd"/>
</dbReference>
<dbReference type="SMART" id="SM00490">
    <property type="entry name" value="HELICc"/>
    <property type="match status" value="1"/>
</dbReference>
<evidence type="ECO:0000256" key="1">
    <source>
        <dbReference type="ARBA" id="ARBA00012552"/>
    </source>
</evidence>
<keyword evidence="6" id="KW-0347">Helicase</keyword>
<dbReference type="Pfam" id="PF00270">
    <property type="entry name" value="DEAD"/>
    <property type="match status" value="1"/>
</dbReference>
<comment type="catalytic activity">
    <reaction evidence="11">
        <text>ATP + H2O = ADP + phosphate + H(+)</text>
        <dbReference type="Rhea" id="RHEA:13065"/>
        <dbReference type="ChEBI" id="CHEBI:15377"/>
        <dbReference type="ChEBI" id="CHEBI:15378"/>
        <dbReference type="ChEBI" id="CHEBI:30616"/>
        <dbReference type="ChEBI" id="CHEBI:43474"/>
        <dbReference type="ChEBI" id="CHEBI:456216"/>
        <dbReference type="EC" id="3.6.4.13"/>
    </reaction>
</comment>
<comment type="caution">
    <text evidence="17">The sequence shown here is derived from an EMBL/GenBank/DDBJ whole genome shotgun (WGS) entry which is preliminary data.</text>
</comment>
<keyword evidence="8" id="KW-0067">ATP-binding</keyword>
<dbReference type="GO" id="GO:0005737">
    <property type="term" value="C:cytoplasm"/>
    <property type="evidence" value="ECO:0007669"/>
    <property type="project" value="UniProtKB-ARBA"/>
</dbReference>
<feature type="domain" description="Helicase C-terminal" evidence="15">
    <location>
        <begin position="410"/>
        <end position="573"/>
    </location>
</feature>
<organism evidence="17 18">
    <name type="scientific">Dioszegia hungarica</name>
    <dbReference type="NCBI Taxonomy" id="4972"/>
    <lineage>
        <taxon>Eukaryota</taxon>
        <taxon>Fungi</taxon>
        <taxon>Dikarya</taxon>
        <taxon>Basidiomycota</taxon>
        <taxon>Agaricomycotina</taxon>
        <taxon>Tremellomycetes</taxon>
        <taxon>Tremellales</taxon>
        <taxon>Bulleribasidiaceae</taxon>
        <taxon>Dioszegia</taxon>
    </lineage>
</organism>
<evidence type="ECO:0000256" key="3">
    <source>
        <dbReference type="ARBA" id="ARBA00022741"/>
    </source>
</evidence>
<dbReference type="GO" id="GO:0000398">
    <property type="term" value="P:mRNA splicing, via spliceosome"/>
    <property type="evidence" value="ECO:0007669"/>
    <property type="project" value="InterPro"/>
</dbReference>
<accession>A0AA38LX63</accession>
<dbReference type="GO" id="GO:0005524">
    <property type="term" value="F:ATP binding"/>
    <property type="evidence" value="ECO:0007669"/>
    <property type="project" value="UniProtKB-KW"/>
</dbReference>
<reference evidence="17" key="1">
    <citation type="journal article" date="2022" name="G3 (Bethesda)">
        <title>High quality genome of the basidiomycete yeast Dioszegia hungarica PDD-24b-2 isolated from cloud water.</title>
        <authorList>
            <person name="Jarrige D."/>
            <person name="Haridas S."/>
            <person name="Bleykasten-Grosshans C."/>
            <person name="Joly M."/>
            <person name="Nadalig T."/>
            <person name="Sancelme M."/>
            <person name="Vuilleumier S."/>
            <person name="Grigoriev I.V."/>
            <person name="Amato P."/>
            <person name="Bringel F."/>
        </authorList>
    </citation>
    <scope>NUCLEOTIDE SEQUENCE</scope>
    <source>
        <strain evidence="17">PDD-24b-2</strain>
    </source>
</reference>
<dbReference type="GO" id="GO:0008270">
    <property type="term" value="F:zinc ion binding"/>
    <property type="evidence" value="ECO:0007669"/>
    <property type="project" value="UniProtKB-KW"/>
</dbReference>
<dbReference type="InterPro" id="IPR014014">
    <property type="entry name" value="RNA_helicase_DEAD_Q_motif"/>
</dbReference>
<feature type="domain" description="Helicase ATP-binding" evidence="14">
    <location>
        <begin position="214"/>
        <end position="399"/>
    </location>
</feature>
<dbReference type="AlphaFoldDB" id="A0AA38LX63"/>
<dbReference type="GO" id="GO:0016787">
    <property type="term" value="F:hydrolase activity"/>
    <property type="evidence" value="ECO:0007669"/>
    <property type="project" value="UniProtKB-KW"/>
</dbReference>
<evidence type="ECO:0000259" key="14">
    <source>
        <dbReference type="PROSITE" id="PS51192"/>
    </source>
</evidence>
<dbReference type="CDD" id="cd18787">
    <property type="entry name" value="SF2_C_DEAD"/>
    <property type="match status" value="1"/>
</dbReference>
<evidence type="ECO:0000256" key="5">
    <source>
        <dbReference type="ARBA" id="ARBA00022801"/>
    </source>
</evidence>
<dbReference type="Proteomes" id="UP001164286">
    <property type="component" value="Unassembled WGS sequence"/>
</dbReference>
<feature type="region of interest" description="Disordered" evidence="13">
    <location>
        <begin position="1"/>
        <end position="22"/>
    </location>
</feature>
<dbReference type="CDD" id="cd17951">
    <property type="entry name" value="DEADc_DDX41"/>
    <property type="match status" value="1"/>
</dbReference>
<dbReference type="SUPFAM" id="SSF52540">
    <property type="entry name" value="P-loop containing nucleoside triphosphate hydrolases"/>
    <property type="match status" value="2"/>
</dbReference>
<evidence type="ECO:0000256" key="10">
    <source>
        <dbReference type="ARBA" id="ARBA00023594"/>
    </source>
</evidence>
<dbReference type="PROSITE" id="PS51192">
    <property type="entry name" value="HELICASE_ATP_BIND_1"/>
    <property type="match status" value="1"/>
</dbReference>
<feature type="domain" description="DEAD-box RNA helicase Q" evidence="16">
    <location>
        <begin position="183"/>
        <end position="211"/>
    </location>
</feature>
<keyword evidence="18" id="KW-1185">Reference proteome</keyword>
<dbReference type="PANTHER" id="PTHR47958">
    <property type="entry name" value="ATP-DEPENDENT RNA HELICASE DBP3"/>
    <property type="match status" value="1"/>
</dbReference>
<dbReference type="PROSITE" id="PS51194">
    <property type="entry name" value="HELICASE_CTER"/>
    <property type="match status" value="1"/>
</dbReference>
<dbReference type="GO" id="GO:0003724">
    <property type="term" value="F:RNA helicase activity"/>
    <property type="evidence" value="ECO:0007669"/>
    <property type="project" value="UniProtKB-EC"/>
</dbReference>
<dbReference type="GO" id="GO:0003723">
    <property type="term" value="F:RNA binding"/>
    <property type="evidence" value="ECO:0007669"/>
    <property type="project" value="UniProtKB-KW"/>
</dbReference>
<dbReference type="InterPro" id="IPR044113">
    <property type="entry name" value="DEADc_DDX41"/>
</dbReference>
<comment type="similarity">
    <text evidence="10">Belongs to the DEAD box helicase family. DDX41 subfamily.</text>
</comment>
<dbReference type="Gene3D" id="3.40.50.300">
    <property type="entry name" value="P-loop containing nucleotide triphosphate hydrolases"/>
    <property type="match status" value="2"/>
</dbReference>
<dbReference type="SMART" id="SM00487">
    <property type="entry name" value="DEXDc"/>
    <property type="match status" value="1"/>
</dbReference>
<dbReference type="Pfam" id="PF00271">
    <property type="entry name" value="Helicase_C"/>
    <property type="match status" value="1"/>
</dbReference>
<sequence length="618" mass="68730">MSTTAATRRLRSPPPSIEQEEYELPADYKPYVPVAKRRAQLLKTLGTRGAKRIRTSEDEPSPEPTAASMLDADEQARELARRERTLLQAALDMRERKQVEEEGKSKAELAAVEDAKMLVEMERGQKKLAGAKDIAEGTVWTESLKTSWRAPAFIRAETEEERERLREKNHIIAEGVDIPPAITNFNDMKIPKPILKYLKDKGIKKPTPIQMLGLPTAFTGRDMIGIAFTGSGKTLTFSLPAIMLALEAEMRLPFVRGEGPVGLIICPSRELARQTYEGCLAICTALAEGGEYPQLRTLLAIGGINMGEQQEVMSKGVHMVVATPGRLMDMLEKGKLNADSCKYLCMDEADRMIDMGFEDDVRTIMSHFKHQRQTLLFSATMPRKIQDFAAQSLINPILVNVGRAGAANMDVVQEVEYVKQEAKMVYLLECLQKTAPPVIIFSDNKNEVDDIQEYLLLKGVEAVAIHGSKTQEEREYAIRSFKTGAKDIMVASGVASKGLDFNEIQHVIVYTMPKEIEDYVHEIGRTGRSGKTGIATTFINMNTPEQTLLDLKYLLLEAKQKIPEFLLSIEDPRLAIGGQIQGCPVCGGLGHGISNCPKVEELQRRQNNERQKYSGGGY</sequence>
<feature type="region of interest" description="Disordered" evidence="13">
    <location>
        <begin position="45"/>
        <end position="75"/>
    </location>
</feature>
<protein>
    <recommendedName>
        <fullName evidence="1">RNA helicase</fullName>
        <ecNumber evidence="1">3.6.4.13</ecNumber>
    </recommendedName>
</protein>
<keyword evidence="3" id="KW-0547">Nucleotide-binding</keyword>
<name>A0AA38LX63_9TREE</name>
<evidence type="ECO:0000256" key="12">
    <source>
        <dbReference type="PROSITE-ProRule" id="PRU00552"/>
    </source>
</evidence>
<evidence type="ECO:0000259" key="15">
    <source>
        <dbReference type="PROSITE" id="PS51194"/>
    </source>
</evidence>
<keyword evidence="9" id="KW-0694">RNA-binding</keyword>
<dbReference type="EC" id="3.6.4.13" evidence="1"/>
<proteinExistence type="inferred from homology"/>
<evidence type="ECO:0000256" key="13">
    <source>
        <dbReference type="SAM" id="MobiDB-lite"/>
    </source>
</evidence>
<evidence type="ECO:0000313" key="18">
    <source>
        <dbReference type="Proteomes" id="UP001164286"/>
    </source>
</evidence>
<evidence type="ECO:0000259" key="16">
    <source>
        <dbReference type="PROSITE" id="PS51195"/>
    </source>
</evidence>
<keyword evidence="4" id="KW-0863">Zinc-finger</keyword>
<dbReference type="InterPro" id="IPR001650">
    <property type="entry name" value="Helicase_C-like"/>
</dbReference>
<evidence type="ECO:0000313" key="17">
    <source>
        <dbReference type="EMBL" id="KAI9637559.1"/>
    </source>
</evidence>
<evidence type="ECO:0000256" key="8">
    <source>
        <dbReference type="ARBA" id="ARBA00022840"/>
    </source>
</evidence>
<evidence type="ECO:0000256" key="2">
    <source>
        <dbReference type="ARBA" id="ARBA00022723"/>
    </source>
</evidence>
<keyword evidence="2" id="KW-0479">Metal-binding</keyword>
<dbReference type="EMBL" id="JAKWFO010000004">
    <property type="protein sequence ID" value="KAI9637559.1"/>
    <property type="molecule type" value="Genomic_DNA"/>
</dbReference>